<dbReference type="Pfam" id="PF03720">
    <property type="entry name" value="UDPG_MGDP_dh_C"/>
    <property type="match status" value="1"/>
</dbReference>
<dbReference type="InterPro" id="IPR017476">
    <property type="entry name" value="UDP-Glc/GDP-Man"/>
</dbReference>
<dbReference type="SUPFAM" id="SSF51735">
    <property type="entry name" value="NAD(P)-binding Rossmann-fold domains"/>
    <property type="match status" value="1"/>
</dbReference>
<keyword evidence="7" id="KW-1185">Reference proteome</keyword>
<dbReference type="InterPro" id="IPR001732">
    <property type="entry name" value="UDP-Glc/GDP-Man_DH_N"/>
</dbReference>
<dbReference type="SUPFAM" id="SSF52413">
    <property type="entry name" value="UDP-glucose/GDP-mannose dehydrogenase C-terminal domain"/>
    <property type="match status" value="1"/>
</dbReference>
<accession>A0A646KQQ7</accession>
<dbReference type="GO" id="GO:0016616">
    <property type="term" value="F:oxidoreductase activity, acting on the CH-OH group of donors, NAD or NADP as acceptor"/>
    <property type="evidence" value="ECO:0007669"/>
    <property type="project" value="InterPro"/>
</dbReference>
<organism evidence="6 7">
    <name type="scientific">Streptomyces jumonjinensis</name>
    <dbReference type="NCBI Taxonomy" id="1945"/>
    <lineage>
        <taxon>Bacteria</taxon>
        <taxon>Bacillati</taxon>
        <taxon>Actinomycetota</taxon>
        <taxon>Actinomycetes</taxon>
        <taxon>Kitasatosporales</taxon>
        <taxon>Streptomycetaceae</taxon>
        <taxon>Streptomyces</taxon>
    </lineage>
</organism>
<dbReference type="InterPro" id="IPR014027">
    <property type="entry name" value="UDP-Glc/GDP-Man_DH_C"/>
</dbReference>
<gene>
    <name evidence="6" type="ORF">FF041_30895</name>
</gene>
<name>A0A646KQQ7_STRJU</name>
<dbReference type="AlphaFoldDB" id="A0A646KQQ7"/>
<dbReference type="PANTHER" id="PTHR43491">
    <property type="entry name" value="UDP-N-ACETYL-D-MANNOSAMINE DEHYDROGENASE"/>
    <property type="match status" value="1"/>
</dbReference>
<dbReference type="InterPro" id="IPR036291">
    <property type="entry name" value="NAD(P)-bd_dom_sf"/>
</dbReference>
<dbReference type="Pfam" id="PF03721">
    <property type="entry name" value="UDPG_MGDP_dh_N"/>
    <property type="match status" value="1"/>
</dbReference>
<dbReference type="Pfam" id="PF00984">
    <property type="entry name" value="UDPG_MGDP_dh"/>
    <property type="match status" value="1"/>
</dbReference>
<dbReference type="Proteomes" id="UP000419138">
    <property type="component" value="Unassembled WGS sequence"/>
</dbReference>
<dbReference type="RefSeq" id="WP_153525788.1">
    <property type="nucleotide sequence ID" value="NZ_JBEPDZ010000046.1"/>
</dbReference>
<dbReference type="PIRSF" id="PIRSF500136">
    <property type="entry name" value="UDP_ManNAc_DH"/>
    <property type="match status" value="1"/>
</dbReference>
<sequence length="475" mass="50283">MRFLSDHDSPTVAVIGFGYVGSCVAATLAERGFDVIGIDTDPRLVEELGRRECRFNEHGLAEMLFSGLDSGRLRVTADTAEVSAADVVLITVGTPVSDDGSLADEQLRGAALGLSKHLRPGQLVVLKSTVPPGTTRNLLGPLLESGGLVAGEDFGLAFTPERLAEGTALQELRTFPIVVSGLTPECAASVGELWRRTLGVDILPMETLEAAEIVKLADNWWIDLNIAMANELAKLCGLYGADVLDVIAAANTIPKGTGNVNILLPSVGVGGSCLTKDPWMVWRTADEFGVRIQTAAAGRQVNAGMPEYTAELVFDELARLGKDPAKSTVAVLGLAFKNNTGDLRATPTQGVVEALAASGATVRLYDPLVDQEAAAGLFGMELETSLDEAVRGADCVAVLALHRDFLGIDFAALPVAESCLLFDGRAYYPKDKISELRKAGYVYRGIGRGETPVAARATRRLVPVGSQSTRYLEAS</sequence>
<dbReference type="InterPro" id="IPR028359">
    <property type="entry name" value="UDP_ManNAc/GlcNAc_DH"/>
</dbReference>
<evidence type="ECO:0000256" key="2">
    <source>
        <dbReference type="ARBA" id="ARBA00023002"/>
    </source>
</evidence>
<dbReference type="GO" id="GO:0000271">
    <property type="term" value="P:polysaccharide biosynthetic process"/>
    <property type="evidence" value="ECO:0007669"/>
    <property type="project" value="InterPro"/>
</dbReference>
<dbReference type="OrthoDB" id="5193947at2"/>
<dbReference type="EMBL" id="VCLA01000191">
    <property type="protein sequence ID" value="MQT04408.1"/>
    <property type="molecule type" value="Genomic_DNA"/>
</dbReference>
<keyword evidence="3" id="KW-0520">NAD</keyword>
<evidence type="ECO:0000256" key="4">
    <source>
        <dbReference type="PIRNR" id="PIRNR000124"/>
    </source>
</evidence>
<evidence type="ECO:0000259" key="5">
    <source>
        <dbReference type="SMART" id="SM00984"/>
    </source>
</evidence>
<dbReference type="InterPro" id="IPR008927">
    <property type="entry name" value="6-PGluconate_DH-like_C_sf"/>
</dbReference>
<dbReference type="PANTHER" id="PTHR43491:SF2">
    <property type="entry name" value="UDP-N-ACETYL-D-MANNOSAMINE DEHYDROGENASE"/>
    <property type="match status" value="1"/>
</dbReference>
<evidence type="ECO:0000256" key="1">
    <source>
        <dbReference type="ARBA" id="ARBA00006601"/>
    </source>
</evidence>
<evidence type="ECO:0000256" key="3">
    <source>
        <dbReference type="ARBA" id="ARBA00023027"/>
    </source>
</evidence>
<dbReference type="InterPro" id="IPR014026">
    <property type="entry name" value="UDP-Glc/GDP-Man_DH_dimer"/>
</dbReference>
<dbReference type="SUPFAM" id="SSF48179">
    <property type="entry name" value="6-phosphogluconate dehydrogenase C-terminal domain-like"/>
    <property type="match status" value="1"/>
</dbReference>
<keyword evidence="2" id="KW-0560">Oxidoreductase</keyword>
<evidence type="ECO:0000313" key="7">
    <source>
        <dbReference type="Proteomes" id="UP000419138"/>
    </source>
</evidence>
<proteinExistence type="inferred from homology"/>
<dbReference type="GO" id="GO:0016628">
    <property type="term" value="F:oxidoreductase activity, acting on the CH-CH group of donors, NAD or NADP as acceptor"/>
    <property type="evidence" value="ECO:0007669"/>
    <property type="project" value="InterPro"/>
</dbReference>
<dbReference type="SMART" id="SM00984">
    <property type="entry name" value="UDPG_MGDP_dh_C"/>
    <property type="match status" value="1"/>
</dbReference>
<dbReference type="InterPro" id="IPR036220">
    <property type="entry name" value="UDP-Glc/GDP-Man_DH_C_sf"/>
</dbReference>
<reference evidence="6 7" key="1">
    <citation type="submission" date="2019-05" db="EMBL/GenBank/DDBJ databases">
        <title>Comparative genomics and metabolomics analyses of clavulanic acid producing Streptomyces species provides insight into specialized metabolism and evolution of beta-lactam biosynthetic gene clusters.</title>
        <authorList>
            <person name="Moore M.A."/>
            <person name="Cruz-Morales P."/>
            <person name="Barona Gomez F."/>
            <person name="Kapil T."/>
        </authorList>
    </citation>
    <scope>NUCLEOTIDE SEQUENCE [LARGE SCALE GENOMIC DNA]</scope>
    <source>
        <strain evidence="6 7">NRRL 5741</strain>
    </source>
</reference>
<dbReference type="GO" id="GO:0051287">
    <property type="term" value="F:NAD binding"/>
    <property type="evidence" value="ECO:0007669"/>
    <property type="project" value="InterPro"/>
</dbReference>
<dbReference type="NCBIfam" id="TIGR03026">
    <property type="entry name" value="NDP-sugDHase"/>
    <property type="match status" value="1"/>
</dbReference>
<comment type="caution">
    <text evidence="6">The sequence shown here is derived from an EMBL/GenBank/DDBJ whole genome shotgun (WGS) entry which is preliminary data.</text>
</comment>
<evidence type="ECO:0000313" key="6">
    <source>
        <dbReference type="EMBL" id="MQT04408.1"/>
    </source>
</evidence>
<dbReference type="Gene3D" id="3.40.50.720">
    <property type="entry name" value="NAD(P)-binding Rossmann-like Domain"/>
    <property type="match status" value="2"/>
</dbReference>
<feature type="domain" description="UDP-glucose/GDP-mannose dehydrogenase C-terminal" evidence="5">
    <location>
        <begin position="330"/>
        <end position="430"/>
    </location>
</feature>
<dbReference type="PIRSF" id="PIRSF000124">
    <property type="entry name" value="UDPglc_GDPman_dh"/>
    <property type="match status" value="1"/>
</dbReference>
<protein>
    <submittedName>
        <fullName evidence="6">Nucleotide sugar dehydrogenase</fullName>
    </submittedName>
</protein>
<comment type="similarity">
    <text evidence="1 4">Belongs to the UDP-glucose/GDP-mannose dehydrogenase family.</text>
</comment>